<comment type="caution">
    <text evidence="1">The sequence shown here is derived from an EMBL/GenBank/DDBJ whole genome shotgun (WGS) entry which is preliminary data.</text>
</comment>
<protein>
    <submittedName>
        <fullName evidence="1">Uncharacterized protein</fullName>
    </submittedName>
</protein>
<gene>
    <name evidence="1" type="ORF">PLUA15_270035</name>
</gene>
<evidence type="ECO:0000313" key="1">
    <source>
        <dbReference type="EMBL" id="SOB53053.1"/>
    </source>
</evidence>
<organism evidence="1 2">
    <name type="scientific">Pseudomonas lundensis</name>
    <dbReference type="NCBI Taxonomy" id="86185"/>
    <lineage>
        <taxon>Bacteria</taxon>
        <taxon>Pseudomonadati</taxon>
        <taxon>Pseudomonadota</taxon>
        <taxon>Gammaproteobacteria</taxon>
        <taxon>Pseudomonadales</taxon>
        <taxon>Pseudomonadaceae</taxon>
        <taxon>Pseudomonas</taxon>
    </lineage>
</organism>
<evidence type="ECO:0000313" key="2">
    <source>
        <dbReference type="Proteomes" id="UP000219564"/>
    </source>
</evidence>
<proteinExistence type="predicted"/>
<sequence length="34" mass="4102">MNNMYIEQVGLFQALLVTYYVRIDDKKAFRVKYA</sequence>
<accession>A0AAX2H8K7</accession>
<reference evidence="1 2" key="1">
    <citation type="submission" date="2017-08" db="EMBL/GenBank/DDBJ databases">
        <authorList>
            <person name="Chaillou S."/>
        </authorList>
    </citation>
    <scope>NUCLEOTIDE SEQUENCE [LARGE SCALE GENOMIC DNA]</scope>
    <source>
        <strain evidence="1 2">MFPA15A1205</strain>
    </source>
</reference>
<name>A0AAX2H8K7_9PSED</name>
<dbReference type="Proteomes" id="UP000219564">
    <property type="component" value="Unassembled WGS sequence"/>
</dbReference>
<dbReference type="AlphaFoldDB" id="A0AAX2H8K7"/>
<dbReference type="EMBL" id="OBKZ01000020">
    <property type="protein sequence ID" value="SOB53053.1"/>
    <property type="molecule type" value="Genomic_DNA"/>
</dbReference>